<dbReference type="InterPro" id="IPR006059">
    <property type="entry name" value="SBP"/>
</dbReference>
<comment type="caution">
    <text evidence="2">The sequence shown here is derived from an EMBL/GenBank/DDBJ whole genome shotgun (WGS) entry which is preliminary data.</text>
</comment>
<dbReference type="PANTHER" id="PTHR43649:SF14">
    <property type="entry name" value="BLR3389 PROTEIN"/>
    <property type="match status" value="1"/>
</dbReference>
<dbReference type="Pfam" id="PF13416">
    <property type="entry name" value="SBP_bac_8"/>
    <property type="match status" value="1"/>
</dbReference>
<dbReference type="PROSITE" id="PS51257">
    <property type="entry name" value="PROKAR_LIPOPROTEIN"/>
    <property type="match status" value="1"/>
</dbReference>
<keyword evidence="1" id="KW-0732">Signal</keyword>
<keyword evidence="3" id="KW-1185">Reference proteome</keyword>
<dbReference type="EMBL" id="JBHSFP010000008">
    <property type="protein sequence ID" value="MFC4532002.1"/>
    <property type="molecule type" value="Genomic_DNA"/>
</dbReference>
<gene>
    <name evidence="2" type="ORF">ACFO60_14605</name>
</gene>
<dbReference type="RefSeq" id="WP_380840718.1">
    <property type="nucleotide sequence ID" value="NZ_JBHSFP010000008.1"/>
</dbReference>
<feature type="signal peptide" evidence="1">
    <location>
        <begin position="1"/>
        <end position="18"/>
    </location>
</feature>
<dbReference type="PANTHER" id="PTHR43649">
    <property type="entry name" value="ARABINOSE-BINDING PROTEIN-RELATED"/>
    <property type="match status" value="1"/>
</dbReference>
<dbReference type="Proteomes" id="UP001596004">
    <property type="component" value="Unassembled WGS sequence"/>
</dbReference>
<evidence type="ECO:0000256" key="1">
    <source>
        <dbReference type="SAM" id="SignalP"/>
    </source>
</evidence>
<dbReference type="SUPFAM" id="SSF53850">
    <property type="entry name" value="Periplasmic binding protein-like II"/>
    <property type="match status" value="1"/>
</dbReference>
<dbReference type="InterPro" id="IPR050490">
    <property type="entry name" value="Bact_solute-bd_prot1"/>
</dbReference>
<feature type="chain" id="PRO_5046871160" evidence="1">
    <location>
        <begin position="19"/>
        <end position="437"/>
    </location>
</feature>
<reference evidence="3" key="1">
    <citation type="journal article" date="2019" name="Int. J. Syst. Evol. Microbiol.">
        <title>The Global Catalogue of Microorganisms (GCM) 10K type strain sequencing project: providing services to taxonomists for standard genome sequencing and annotation.</title>
        <authorList>
            <consortium name="The Broad Institute Genomics Platform"/>
            <consortium name="The Broad Institute Genome Sequencing Center for Infectious Disease"/>
            <person name="Wu L."/>
            <person name="Ma J."/>
        </authorList>
    </citation>
    <scope>NUCLEOTIDE SEQUENCE [LARGE SCALE GENOMIC DNA]</scope>
    <source>
        <strain evidence="3">CGMCC 4.7132</strain>
    </source>
</reference>
<sequence length="437" mass="47016">MSKIGIAAALAAAALALAACGSSGSTDTSGGGGASTEAKTLTLWHFEGATSAMGVAWADAIKQFEASHPNVKVKVEEKGFEQIQKTAPMVLGSDQAPDIMLYNKGNATAGLVAKQGLLTDLSEQAAKRGWDKLLTPSQQTTARYDDLGIMGSGKWFGVPNYAEYVMVYYNKDAFEKQGVKVPTTLDEFTAAMDKFVKAGTTPISVGGAEYPAQQIMYQLALSKAQRPWVDAFQLYKGKVDFHGPEWTYGATTFADWVKKGYIGKDSAGIKAEDMGVAFMSGKYPIMISGSWWYGRVNTEVKDFKWGTFLWPGNQLSAGSSGNMWVVPEKSKNKDLAYDFIDVTMSKDIQNKLGNAGGVPIAADPAAITDEKSKELIENFNKLSAQDGLAFYPDWPAPGYYDVMVAGVQELINGSKPPAKVLDELAEPYNENLADIGG</sequence>
<dbReference type="Gene3D" id="3.40.190.10">
    <property type="entry name" value="Periplasmic binding protein-like II"/>
    <property type="match status" value="1"/>
</dbReference>
<organism evidence="2 3">
    <name type="scientific">Sphaerisporangium dianthi</name>
    <dbReference type="NCBI Taxonomy" id="1436120"/>
    <lineage>
        <taxon>Bacteria</taxon>
        <taxon>Bacillati</taxon>
        <taxon>Actinomycetota</taxon>
        <taxon>Actinomycetes</taxon>
        <taxon>Streptosporangiales</taxon>
        <taxon>Streptosporangiaceae</taxon>
        <taxon>Sphaerisporangium</taxon>
    </lineage>
</organism>
<evidence type="ECO:0000313" key="3">
    <source>
        <dbReference type="Proteomes" id="UP001596004"/>
    </source>
</evidence>
<accession>A0ABV9CH42</accession>
<protein>
    <submittedName>
        <fullName evidence="2">ABC transporter substrate-binding protein</fullName>
    </submittedName>
</protein>
<name>A0ABV9CH42_9ACTN</name>
<proteinExistence type="predicted"/>
<evidence type="ECO:0000313" key="2">
    <source>
        <dbReference type="EMBL" id="MFC4532002.1"/>
    </source>
</evidence>